<evidence type="ECO:0000313" key="2">
    <source>
        <dbReference type="EMBL" id="TLU72496.1"/>
    </source>
</evidence>
<sequence length="122" mass="13063">MNAARRIAGHLACLGLLAGLPGCVDVAVFHRSIPDLIYSGVSGRDCSVVRLDQGQSYCVPVAQPPKPPPYCTRSLGGIDCWAHPELVTNLPPQVAQGPHDGAQALTEEQDRSRLARWPADLQ</sequence>
<comment type="caution">
    <text evidence="2">The sequence shown here is derived from an EMBL/GenBank/DDBJ whole genome shotgun (WGS) entry which is preliminary data.</text>
</comment>
<accession>A0A5R9JAV0</accession>
<name>A0A5R9JAV0_9PROT</name>
<keyword evidence="3" id="KW-1185">Reference proteome</keyword>
<proteinExistence type="predicted"/>
<dbReference type="Proteomes" id="UP000305654">
    <property type="component" value="Unassembled WGS sequence"/>
</dbReference>
<dbReference type="AlphaFoldDB" id="A0A5R9JAV0"/>
<protein>
    <recommendedName>
        <fullName evidence="4">Lipoprotein</fullName>
    </recommendedName>
</protein>
<gene>
    <name evidence="2" type="ORF">FE263_10545</name>
</gene>
<dbReference type="RefSeq" id="WP_138325959.1">
    <property type="nucleotide sequence ID" value="NZ_VCDI01000003.1"/>
</dbReference>
<evidence type="ECO:0000313" key="3">
    <source>
        <dbReference type="Proteomes" id="UP000305654"/>
    </source>
</evidence>
<organism evidence="2 3">
    <name type="scientific">Lichenicoccus roseus</name>
    <dbReference type="NCBI Taxonomy" id="2683649"/>
    <lineage>
        <taxon>Bacteria</taxon>
        <taxon>Pseudomonadati</taxon>
        <taxon>Pseudomonadota</taxon>
        <taxon>Alphaproteobacteria</taxon>
        <taxon>Acetobacterales</taxon>
        <taxon>Acetobacteraceae</taxon>
        <taxon>Lichenicoccus</taxon>
    </lineage>
</organism>
<reference evidence="2 3" key="1">
    <citation type="submission" date="2019-05" db="EMBL/GenBank/DDBJ databases">
        <authorList>
            <person name="Pankratov T."/>
            <person name="Grouzdev D."/>
        </authorList>
    </citation>
    <scope>NUCLEOTIDE SEQUENCE [LARGE SCALE GENOMIC DNA]</scope>
    <source>
        <strain evidence="2 3">KEBCLARHB70R</strain>
    </source>
</reference>
<evidence type="ECO:0000256" key="1">
    <source>
        <dbReference type="SAM" id="MobiDB-lite"/>
    </source>
</evidence>
<dbReference type="OrthoDB" id="7362049at2"/>
<dbReference type="EMBL" id="VCDI01000003">
    <property type="protein sequence ID" value="TLU72496.1"/>
    <property type="molecule type" value="Genomic_DNA"/>
</dbReference>
<evidence type="ECO:0008006" key="4">
    <source>
        <dbReference type="Google" id="ProtNLM"/>
    </source>
</evidence>
<feature type="region of interest" description="Disordered" evidence="1">
    <location>
        <begin position="92"/>
        <end position="122"/>
    </location>
</feature>